<accession>A0A067M2Z2</accession>
<keyword evidence="2" id="KW-1185">Reference proteome</keyword>
<dbReference type="InParanoid" id="A0A067M2Z2"/>
<dbReference type="Gene3D" id="3.80.10.10">
    <property type="entry name" value="Ribonuclease Inhibitor"/>
    <property type="match status" value="1"/>
</dbReference>
<evidence type="ECO:0000313" key="1">
    <source>
        <dbReference type="EMBL" id="KDQ09085.1"/>
    </source>
</evidence>
<sequence>MVTQASLSSLPYDVFSVIARDMVTSGSQKSLLQLALASRMMCGLVIPEFLFARNSFQDVGPATFTSFCQRINARGSMAGNAVRHFEYTSCHPLSHSQSAELDDAMKKFRNVQSLKFWSMDLPRISKEVLSSYHCLRSIHLTSCMPASLATLPDFWELHVLSIQYGGGYTITPDSALGKVLIRSQKSLKELTLGHMRWQLGSPQAVSTEMDFMWPNVHTLNFSSLKFDHLDFARTFPSTRVFTSPHVRSGSDGQILPREFLARLESSEGSGDVIRAALDAGAKLRRIVQCGGSFKAPGTPLDFEKLPSSLRSLHVVQTDAHLDRFTHLSSVSPHLQFLCVTFNVNYDHEAIPMLEKLLAPLSHLPLKHLSLNVNHDARPTGPVLRPRLLQSSNAFLESASTLIPTLEALTVGWPSWNFCWKRVVDRDADGVVSCRFDQTSWADGCTFKKLHDLQY</sequence>
<dbReference type="EMBL" id="KL198082">
    <property type="protein sequence ID" value="KDQ09085.1"/>
    <property type="molecule type" value="Genomic_DNA"/>
</dbReference>
<name>A0A067M2Z2_BOTB1</name>
<evidence type="ECO:0000313" key="2">
    <source>
        <dbReference type="Proteomes" id="UP000027195"/>
    </source>
</evidence>
<dbReference type="AlphaFoldDB" id="A0A067M2Z2"/>
<organism evidence="1 2">
    <name type="scientific">Botryobasidium botryosum (strain FD-172 SS1)</name>
    <dbReference type="NCBI Taxonomy" id="930990"/>
    <lineage>
        <taxon>Eukaryota</taxon>
        <taxon>Fungi</taxon>
        <taxon>Dikarya</taxon>
        <taxon>Basidiomycota</taxon>
        <taxon>Agaricomycotina</taxon>
        <taxon>Agaricomycetes</taxon>
        <taxon>Cantharellales</taxon>
        <taxon>Botryobasidiaceae</taxon>
        <taxon>Botryobasidium</taxon>
    </lineage>
</organism>
<dbReference type="InterPro" id="IPR032675">
    <property type="entry name" value="LRR_dom_sf"/>
</dbReference>
<dbReference type="Proteomes" id="UP000027195">
    <property type="component" value="Unassembled WGS sequence"/>
</dbReference>
<protein>
    <recommendedName>
        <fullName evidence="3">F-box domain-containing protein</fullName>
    </recommendedName>
</protein>
<reference evidence="2" key="1">
    <citation type="journal article" date="2014" name="Proc. Natl. Acad. Sci. U.S.A.">
        <title>Extensive sampling of basidiomycete genomes demonstrates inadequacy of the white-rot/brown-rot paradigm for wood decay fungi.</title>
        <authorList>
            <person name="Riley R."/>
            <person name="Salamov A.A."/>
            <person name="Brown D.W."/>
            <person name="Nagy L.G."/>
            <person name="Floudas D."/>
            <person name="Held B.W."/>
            <person name="Levasseur A."/>
            <person name="Lombard V."/>
            <person name="Morin E."/>
            <person name="Otillar R."/>
            <person name="Lindquist E.A."/>
            <person name="Sun H."/>
            <person name="LaButti K.M."/>
            <person name="Schmutz J."/>
            <person name="Jabbour D."/>
            <person name="Luo H."/>
            <person name="Baker S.E."/>
            <person name="Pisabarro A.G."/>
            <person name="Walton J.D."/>
            <person name="Blanchette R.A."/>
            <person name="Henrissat B."/>
            <person name="Martin F."/>
            <person name="Cullen D."/>
            <person name="Hibbett D.S."/>
            <person name="Grigoriev I.V."/>
        </authorList>
    </citation>
    <scope>NUCLEOTIDE SEQUENCE [LARGE SCALE GENOMIC DNA]</scope>
    <source>
        <strain evidence="2">FD-172 SS1</strain>
    </source>
</reference>
<evidence type="ECO:0008006" key="3">
    <source>
        <dbReference type="Google" id="ProtNLM"/>
    </source>
</evidence>
<dbReference type="SUPFAM" id="SSF52047">
    <property type="entry name" value="RNI-like"/>
    <property type="match status" value="1"/>
</dbReference>
<proteinExistence type="predicted"/>
<dbReference type="HOGENOM" id="CLU_039742_0_0_1"/>
<gene>
    <name evidence="1" type="ORF">BOTBODRAFT_535331</name>
</gene>